<protein>
    <submittedName>
        <fullName evidence="2">Uncharacterized protein</fullName>
    </submittedName>
</protein>
<comment type="caution">
    <text evidence="2">The sequence shown here is derived from an EMBL/GenBank/DDBJ whole genome shotgun (WGS) entry which is preliminary data.</text>
</comment>
<dbReference type="Proteomes" id="UP000054564">
    <property type="component" value="Unassembled WGS sequence"/>
</dbReference>
<proteinExistence type="predicted"/>
<name>A0A0L0UIV9_9BASI</name>
<dbReference type="AlphaFoldDB" id="A0A0L0UIV9"/>
<gene>
    <name evidence="2" type="ORF">PSTG_19741</name>
</gene>
<organism evidence="2 3">
    <name type="scientific">Puccinia striiformis f. sp. tritici PST-78</name>
    <dbReference type="NCBI Taxonomy" id="1165861"/>
    <lineage>
        <taxon>Eukaryota</taxon>
        <taxon>Fungi</taxon>
        <taxon>Dikarya</taxon>
        <taxon>Basidiomycota</taxon>
        <taxon>Pucciniomycotina</taxon>
        <taxon>Pucciniomycetes</taxon>
        <taxon>Pucciniales</taxon>
        <taxon>Pucciniaceae</taxon>
        <taxon>Puccinia</taxon>
    </lineage>
</organism>
<evidence type="ECO:0000313" key="3">
    <source>
        <dbReference type="Proteomes" id="UP000054564"/>
    </source>
</evidence>
<reference evidence="3" key="1">
    <citation type="submission" date="2014-03" db="EMBL/GenBank/DDBJ databases">
        <title>The Genome Sequence of Puccinia striiformis f. sp. tritici PST-78.</title>
        <authorList>
            <consortium name="The Broad Institute Genome Sequencing Platform"/>
            <person name="Cuomo C."/>
            <person name="Hulbert S."/>
            <person name="Chen X."/>
            <person name="Walker B."/>
            <person name="Young S.K."/>
            <person name="Zeng Q."/>
            <person name="Gargeya S."/>
            <person name="Fitzgerald M."/>
            <person name="Haas B."/>
            <person name="Abouelleil A."/>
            <person name="Alvarado L."/>
            <person name="Arachchi H.M."/>
            <person name="Berlin A.M."/>
            <person name="Chapman S.B."/>
            <person name="Goldberg J."/>
            <person name="Griggs A."/>
            <person name="Gujja S."/>
            <person name="Hansen M."/>
            <person name="Howarth C."/>
            <person name="Imamovic A."/>
            <person name="Larimer J."/>
            <person name="McCowan C."/>
            <person name="Montmayeur A."/>
            <person name="Murphy C."/>
            <person name="Neiman D."/>
            <person name="Pearson M."/>
            <person name="Priest M."/>
            <person name="Roberts A."/>
            <person name="Saif S."/>
            <person name="Shea T."/>
            <person name="Sisk P."/>
            <person name="Sykes S."/>
            <person name="Wortman J."/>
            <person name="Nusbaum C."/>
            <person name="Birren B."/>
        </authorList>
    </citation>
    <scope>NUCLEOTIDE SEQUENCE [LARGE SCALE GENOMIC DNA]</scope>
    <source>
        <strain evidence="3">race PST-78</strain>
    </source>
</reference>
<feature type="region of interest" description="Disordered" evidence="1">
    <location>
        <begin position="25"/>
        <end position="54"/>
    </location>
</feature>
<dbReference type="EMBL" id="AJIL01007652">
    <property type="protein sequence ID" value="KNE86890.1"/>
    <property type="molecule type" value="Genomic_DNA"/>
</dbReference>
<evidence type="ECO:0000256" key="1">
    <source>
        <dbReference type="SAM" id="MobiDB-lite"/>
    </source>
</evidence>
<evidence type="ECO:0000313" key="2">
    <source>
        <dbReference type="EMBL" id="KNE86890.1"/>
    </source>
</evidence>
<feature type="non-terminal residue" evidence="2">
    <location>
        <position position="120"/>
    </location>
</feature>
<keyword evidence="3" id="KW-1185">Reference proteome</keyword>
<accession>A0A0L0UIV9</accession>
<sequence>MYCIIRKKKAARGFWRRRRLKCCNRRGNDAPPQTRPLKASHLQGDRPGTDPAPDDLVDEAGWNGCAVSPCDFRLWRLVCGSVRQYRAEGDGGAGHDAQYPLNGVAIDALGVDGPRLYRVV</sequence>